<evidence type="ECO:0008006" key="5">
    <source>
        <dbReference type="Google" id="ProtNLM"/>
    </source>
</evidence>
<protein>
    <recommendedName>
        <fullName evidence="5">DUF4352 domain-containing protein</fullName>
    </recommendedName>
</protein>
<keyword evidence="4" id="KW-1185">Reference proteome</keyword>
<feature type="region of interest" description="Disordered" evidence="1">
    <location>
        <begin position="58"/>
        <end position="113"/>
    </location>
</feature>
<keyword evidence="2" id="KW-1133">Transmembrane helix</keyword>
<feature type="compositionally biased region" description="Low complexity" evidence="1">
    <location>
        <begin position="58"/>
        <end position="90"/>
    </location>
</feature>
<proteinExistence type="predicted"/>
<keyword evidence="2" id="KW-0812">Transmembrane</keyword>
<organism evidence="3 4">
    <name type="scientific">Agromyces salentinus</name>
    <dbReference type="NCBI Taxonomy" id="269421"/>
    <lineage>
        <taxon>Bacteria</taxon>
        <taxon>Bacillati</taxon>
        <taxon>Actinomycetota</taxon>
        <taxon>Actinomycetes</taxon>
        <taxon>Micrococcales</taxon>
        <taxon>Microbacteriaceae</taxon>
        <taxon>Agromyces</taxon>
    </lineage>
</organism>
<evidence type="ECO:0000313" key="4">
    <source>
        <dbReference type="Proteomes" id="UP001501746"/>
    </source>
</evidence>
<evidence type="ECO:0000256" key="1">
    <source>
        <dbReference type="SAM" id="MobiDB-lite"/>
    </source>
</evidence>
<feature type="transmembrane region" description="Helical" evidence="2">
    <location>
        <begin position="29"/>
        <end position="52"/>
    </location>
</feature>
<comment type="caution">
    <text evidence="3">The sequence shown here is derived from an EMBL/GenBank/DDBJ whole genome shotgun (WGS) entry which is preliminary data.</text>
</comment>
<dbReference type="RefSeq" id="WP_157427520.1">
    <property type="nucleotide sequence ID" value="NZ_BAAANK010000003.1"/>
</dbReference>
<feature type="region of interest" description="Disordered" evidence="1">
    <location>
        <begin position="1"/>
        <end position="24"/>
    </location>
</feature>
<evidence type="ECO:0000256" key="2">
    <source>
        <dbReference type="SAM" id="Phobius"/>
    </source>
</evidence>
<sequence>MANDHEPPPTADLDQTEDLPDPARAGGGWRTAAIVGAIIVAIIAALVVGLSLTGGAPPSALPSSGPSAAASDTTPSSSAPDEAVPTEAAPPVEPTPDMTPVDQPPAAEPVPISDPAEIAPALTARISAIEAVDGEAQGPGEVAAPSIRVTVEIDNATTEAAALDTAVVTAYYGSDSTPAAELREPGGRAFPASVAAGESADAVYVFSVPPDERDAVTILVDYSLDVAPLQFHGEVPR</sequence>
<dbReference type="Proteomes" id="UP001501746">
    <property type="component" value="Unassembled WGS sequence"/>
</dbReference>
<dbReference type="EMBL" id="BAAANK010000003">
    <property type="protein sequence ID" value="GAA1831366.1"/>
    <property type="molecule type" value="Genomic_DNA"/>
</dbReference>
<keyword evidence="2" id="KW-0472">Membrane</keyword>
<gene>
    <name evidence="3" type="ORF">GCM10009750_14200</name>
</gene>
<accession>A0ABN2MPJ6</accession>
<evidence type="ECO:0000313" key="3">
    <source>
        <dbReference type="EMBL" id="GAA1831366.1"/>
    </source>
</evidence>
<reference evidence="3 4" key="1">
    <citation type="journal article" date="2019" name="Int. J. Syst. Evol. Microbiol.">
        <title>The Global Catalogue of Microorganisms (GCM) 10K type strain sequencing project: providing services to taxonomists for standard genome sequencing and annotation.</title>
        <authorList>
            <consortium name="The Broad Institute Genomics Platform"/>
            <consortium name="The Broad Institute Genome Sequencing Center for Infectious Disease"/>
            <person name="Wu L."/>
            <person name="Ma J."/>
        </authorList>
    </citation>
    <scope>NUCLEOTIDE SEQUENCE [LARGE SCALE GENOMIC DNA]</scope>
    <source>
        <strain evidence="3 4">JCM 14323</strain>
    </source>
</reference>
<name>A0ABN2MPJ6_9MICO</name>